<gene>
    <name evidence="2" type="ORF">ABWT76_003901</name>
</gene>
<dbReference type="CDD" id="cd06257">
    <property type="entry name" value="DnaJ"/>
    <property type="match status" value="1"/>
</dbReference>
<feature type="domain" description="J" evidence="1">
    <location>
        <begin position="127"/>
        <end position="182"/>
    </location>
</feature>
<dbReference type="RefSeq" id="WP_354634830.1">
    <property type="nucleotide sequence ID" value="NZ_CP159837.1"/>
</dbReference>
<proteinExistence type="predicted"/>
<evidence type="ECO:0000313" key="2">
    <source>
        <dbReference type="EMBL" id="XCM35240.1"/>
    </source>
</evidence>
<name>A0AAU8J7Z0_9CYAN</name>
<dbReference type="Pfam" id="PF00226">
    <property type="entry name" value="DnaJ"/>
    <property type="match status" value="1"/>
</dbReference>
<dbReference type="InterPro" id="IPR036869">
    <property type="entry name" value="J_dom_sf"/>
</dbReference>
<protein>
    <submittedName>
        <fullName evidence="2">J domain-containing protein</fullName>
    </submittedName>
</protein>
<organism evidence="2">
    <name type="scientific">Planktothricoides raciborskii GIHE-MW2</name>
    <dbReference type="NCBI Taxonomy" id="2792601"/>
    <lineage>
        <taxon>Bacteria</taxon>
        <taxon>Bacillati</taxon>
        <taxon>Cyanobacteriota</taxon>
        <taxon>Cyanophyceae</taxon>
        <taxon>Oscillatoriophycideae</taxon>
        <taxon>Oscillatoriales</taxon>
        <taxon>Oscillatoriaceae</taxon>
        <taxon>Planktothricoides</taxon>
    </lineage>
</organism>
<dbReference type="SUPFAM" id="SSF46565">
    <property type="entry name" value="Chaperone J-domain"/>
    <property type="match status" value="1"/>
</dbReference>
<dbReference type="EMBL" id="CP159837">
    <property type="protein sequence ID" value="XCM35240.1"/>
    <property type="molecule type" value="Genomic_DNA"/>
</dbReference>
<accession>A0AAU8J7Z0</accession>
<reference evidence="2" key="1">
    <citation type="submission" date="2024-07" db="EMBL/GenBank/DDBJ databases">
        <authorList>
            <person name="Kim Y.J."/>
            <person name="Jeong J.Y."/>
        </authorList>
    </citation>
    <scope>NUCLEOTIDE SEQUENCE</scope>
    <source>
        <strain evidence="2">GIHE-MW2</strain>
    </source>
</reference>
<dbReference type="InterPro" id="IPR001623">
    <property type="entry name" value="DnaJ_domain"/>
</dbReference>
<dbReference type="Gene3D" id="1.10.287.110">
    <property type="entry name" value="DnaJ domain"/>
    <property type="match status" value="1"/>
</dbReference>
<evidence type="ECO:0000259" key="1">
    <source>
        <dbReference type="PROSITE" id="PS50076"/>
    </source>
</evidence>
<dbReference type="AlphaFoldDB" id="A0AAU8J7Z0"/>
<dbReference type="PROSITE" id="PS50076">
    <property type="entry name" value="DNAJ_2"/>
    <property type="match status" value="1"/>
</dbReference>
<sequence length="182" mass="21541">MVLLVLPQEVRHEIARIAQNGQIDVPSLEQFAYLVLRSAYQEETPENSLSIDELKSAIYRRFKVKNTKELKQSGAFKMATEGIKIPDFRLKSTWEMLYRRFIDILPHERYQQGYGCINGVNVFNYFKPWQVFDLDPKTATKQDIKNAYYRLSKIYHPDNPETGDRMIFERIDLMYKSLSFEI</sequence>